<evidence type="ECO:0000256" key="3">
    <source>
        <dbReference type="ARBA" id="ARBA00022598"/>
    </source>
</evidence>
<dbReference type="GO" id="GO:0005737">
    <property type="term" value="C:cytoplasm"/>
    <property type="evidence" value="ECO:0000318"/>
    <property type="project" value="GO_Central"/>
</dbReference>
<dbReference type="GO" id="GO:0005524">
    <property type="term" value="F:ATP binding"/>
    <property type="evidence" value="ECO:0007669"/>
    <property type="project" value="UniProtKB-KW"/>
</dbReference>
<reference evidence="21" key="3">
    <citation type="submission" date="2025-09" db="UniProtKB">
        <authorList>
            <consortium name="Ensembl"/>
        </authorList>
    </citation>
    <scope>IDENTIFICATION</scope>
</reference>
<dbReference type="InParanoid" id="F7BCH7"/>
<evidence type="ECO:0000256" key="11">
    <source>
        <dbReference type="ARBA" id="ARBA00026121"/>
    </source>
</evidence>
<evidence type="ECO:0000256" key="6">
    <source>
        <dbReference type="ARBA" id="ARBA00022840"/>
    </source>
</evidence>
<reference evidence="21" key="2">
    <citation type="submission" date="2025-08" db="UniProtKB">
        <authorList>
            <consortium name="Ensembl"/>
        </authorList>
    </citation>
    <scope>IDENTIFICATION</scope>
</reference>
<dbReference type="AlphaFoldDB" id="F7BCH7"/>
<comment type="catalytic activity">
    <reaction evidence="19">
        <text>hexadecanoate + ATP + CoA = hexadecanoyl-CoA + AMP + diphosphate</text>
        <dbReference type="Rhea" id="RHEA:30751"/>
        <dbReference type="ChEBI" id="CHEBI:7896"/>
        <dbReference type="ChEBI" id="CHEBI:30616"/>
        <dbReference type="ChEBI" id="CHEBI:33019"/>
        <dbReference type="ChEBI" id="CHEBI:57287"/>
        <dbReference type="ChEBI" id="CHEBI:57379"/>
        <dbReference type="ChEBI" id="CHEBI:456215"/>
    </reaction>
    <physiologicalReaction direction="left-to-right" evidence="19">
        <dbReference type="Rhea" id="RHEA:30752"/>
    </physiologicalReaction>
</comment>
<evidence type="ECO:0000256" key="9">
    <source>
        <dbReference type="ARBA" id="ARBA00024548"/>
    </source>
</evidence>
<evidence type="ECO:0000256" key="15">
    <source>
        <dbReference type="ARBA" id="ARBA00040479"/>
    </source>
</evidence>
<dbReference type="GO" id="GO:0047676">
    <property type="term" value="F:arachidonate-CoA ligase activity"/>
    <property type="evidence" value="ECO:0007669"/>
    <property type="project" value="UniProtKB-EC"/>
</dbReference>
<keyword evidence="3" id="KW-0436">Ligase</keyword>
<evidence type="ECO:0000259" key="20">
    <source>
        <dbReference type="Pfam" id="PF00501"/>
    </source>
</evidence>
<dbReference type="PROSITE" id="PS00455">
    <property type="entry name" value="AMP_BINDING"/>
    <property type="match status" value="1"/>
</dbReference>
<evidence type="ECO:0000256" key="10">
    <source>
        <dbReference type="ARBA" id="ARBA00026113"/>
    </source>
</evidence>
<comment type="catalytic activity">
    <reaction evidence="12">
        <text>(9Z,12Z)-octadecadienoate + ATP + CoA = (9Z,12Z)-octadecadienoyl-CoA + AMP + diphosphate</text>
        <dbReference type="Rhea" id="RHEA:33651"/>
        <dbReference type="ChEBI" id="CHEBI:30245"/>
        <dbReference type="ChEBI" id="CHEBI:30616"/>
        <dbReference type="ChEBI" id="CHEBI:33019"/>
        <dbReference type="ChEBI" id="CHEBI:57287"/>
        <dbReference type="ChEBI" id="CHEBI:57383"/>
        <dbReference type="ChEBI" id="CHEBI:456215"/>
    </reaction>
    <physiologicalReaction direction="left-to-right" evidence="12">
        <dbReference type="Rhea" id="RHEA:33652"/>
    </physiologicalReaction>
</comment>
<dbReference type="SUPFAM" id="SSF56801">
    <property type="entry name" value="Acetyl-CoA synthetase-like"/>
    <property type="match status" value="1"/>
</dbReference>
<dbReference type="Gene3D" id="3.40.50.12780">
    <property type="entry name" value="N-terminal domain of ligase-like"/>
    <property type="match status" value="2"/>
</dbReference>
<evidence type="ECO:0000256" key="16">
    <source>
        <dbReference type="ARBA" id="ARBA00042118"/>
    </source>
</evidence>
<evidence type="ECO:0000256" key="4">
    <source>
        <dbReference type="ARBA" id="ARBA00022741"/>
    </source>
</evidence>
<comment type="catalytic activity">
    <reaction evidence="13">
        <text>(9Z)-octadecenoate + ATP + CoA = (9Z)-octadecenoyl-CoA + AMP + diphosphate</text>
        <dbReference type="Rhea" id="RHEA:33607"/>
        <dbReference type="ChEBI" id="CHEBI:30616"/>
        <dbReference type="ChEBI" id="CHEBI:30823"/>
        <dbReference type="ChEBI" id="CHEBI:33019"/>
        <dbReference type="ChEBI" id="CHEBI:57287"/>
        <dbReference type="ChEBI" id="CHEBI:57387"/>
        <dbReference type="ChEBI" id="CHEBI:456215"/>
    </reaction>
    <physiologicalReaction direction="left-to-right" evidence="13">
        <dbReference type="Rhea" id="RHEA:33608"/>
    </physiologicalReaction>
</comment>
<evidence type="ECO:0000256" key="14">
    <source>
        <dbReference type="ARBA" id="ARBA00038034"/>
    </source>
</evidence>
<evidence type="ECO:0000256" key="17">
    <source>
        <dbReference type="ARBA" id="ARBA00043192"/>
    </source>
</evidence>
<dbReference type="eggNOG" id="KOG1256">
    <property type="taxonomic scope" value="Eukaryota"/>
</dbReference>
<evidence type="ECO:0000313" key="21">
    <source>
        <dbReference type="Ensembl" id="ENSMODP00000001733.4"/>
    </source>
</evidence>
<dbReference type="Ensembl" id="ENSMODT00000001769.4">
    <property type="protein sequence ID" value="ENSMODP00000001733.4"/>
    <property type="gene ID" value="ENSMODG00000001431.4"/>
</dbReference>
<dbReference type="Bgee" id="ENSMODG00000001431">
    <property type="expression patterns" value="Expressed in spermatid and 13 other cell types or tissues"/>
</dbReference>
<dbReference type="PANTHER" id="PTHR43272">
    <property type="entry name" value="LONG-CHAIN-FATTY-ACID--COA LIGASE"/>
    <property type="match status" value="1"/>
</dbReference>
<dbReference type="GO" id="GO:0004467">
    <property type="term" value="F:long-chain fatty acid-CoA ligase activity"/>
    <property type="evidence" value="ECO:0000318"/>
    <property type="project" value="GO_Central"/>
</dbReference>
<comment type="similarity">
    <text evidence="14">Belongs to the ATP-dependent AMP-binding enzyme family. Bubblegum subfamily.</text>
</comment>
<comment type="catalytic activity">
    <reaction evidence="8">
        <text>a long-chain fatty acid + ATP + CoA = a long-chain fatty acyl-CoA + AMP + diphosphate</text>
        <dbReference type="Rhea" id="RHEA:15421"/>
        <dbReference type="ChEBI" id="CHEBI:30616"/>
        <dbReference type="ChEBI" id="CHEBI:33019"/>
        <dbReference type="ChEBI" id="CHEBI:57287"/>
        <dbReference type="ChEBI" id="CHEBI:57560"/>
        <dbReference type="ChEBI" id="CHEBI:83139"/>
        <dbReference type="ChEBI" id="CHEBI:456215"/>
        <dbReference type="EC" id="6.2.1.3"/>
    </reaction>
    <physiologicalReaction direction="left-to-right" evidence="8">
        <dbReference type="Rhea" id="RHEA:15422"/>
    </physiologicalReaction>
</comment>
<protein>
    <recommendedName>
        <fullName evidence="15">Long-chain-fatty-acid--CoA ligase ACSBG2</fullName>
        <ecNumber evidence="10">6.2.1.15</ecNumber>
        <ecNumber evidence="11">6.2.1.3</ecNumber>
    </recommendedName>
    <alternativeName>
        <fullName evidence="17">Acyl-CoA synthetase bubblegum family member 2</fullName>
    </alternativeName>
    <alternativeName>
        <fullName evidence="16">Arachidonate--CoA ligase ACSBG2</fullName>
    </alternativeName>
</protein>
<dbReference type="HOGENOM" id="CLU_000022_45_5_1"/>
<proteinExistence type="inferred from homology"/>
<evidence type="ECO:0000313" key="22">
    <source>
        <dbReference type="Proteomes" id="UP000002280"/>
    </source>
</evidence>
<name>F7BCH7_MONDO</name>
<evidence type="ECO:0000256" key="19">
    <source>
        <dbReference type="ARBA" id="ARBA00049139"/>
    </source>
</evidence>
<evidence type="ECO:0000256" key="1">
    <source>
        <dbReference type="ARBA" id="ARBA00004496"/>
    </source>
</evidence>
<dbReference type="GeneTree" id="ENSGT00940000155332"/>
<reference evidence="21 22" key="1">
    <citation type="journal article" date="2007" name="Nature">
        <title>Genome of the marsupial Monodelphis domestica reveals innovation in non-coding sequences.</title>
        <authorList>
            <person name="Mikkelsen T.S."/>
            <person name="Wakefield M.J."/>
            <person name="Aken B."/>
            <person name="Amemiya C.T."/>
            <person name="Chang J.L."/>
            <person name="Duke S."/>
            <person name="Garber M."/>
            <person name="Gentles A.J."/>
            <person name="Goodstadt L."/>
            <person name="Heger A."/>
            <person name="Jurka J."/>
            <person name="Kamal M."/>
            <person name="Mauceli E."/>
            <person name="Searle S.M."/>
            <person name="Sharpe T."/>
            <person name="Baker M.L."/>
            <person name="Batzer M.A."/>
            <person name="Benos P.V."/>
            <person name="Belov K."/>
            <person name="Clamp M."/>
            <person name="Cook A."/>
            <person name="Cuff J."/>
            <person name="Das R."/>
            <person name="Davidow L."/>
            <person name="Deakin J.E."/>
            <person name="Fazzari M.J."/>
            <person name="Glass J.L."/>
            <person name="Grabherr M."/>
            <person name="Greally J.M."/>
            <person name="Gu W."/>
            <person name="Hore T.A."/>
            <person name="Huttley G.A."/>
            <person name="Kleber M."/>
            <person name="Jirtle R.L."/>
            <person name="Koina E."/>
            <person name="Lee J.T."/>
            <person name="Mahony S."/>
            <person name="Marra M.A."/>
            <person name="Miller R.D."/>
            <person name="Nicholls R.D."/>
            <person name="Oda M."/>
            <person name="Papenfuss A.T."/>
            <person name="Parra Z.E."/>
            <person name="Pollock D.D."/>
            <person name="Ray D.A."/>
            <person name="Schein J.E."/>
            <person name="Speed T.P."/>
            <person name="Thompson K."/>
            <person name="VandeBerg J.L."/>
            <person name="Wade C.M."/>
            <person name="Walker J.A."/>
            <person name="Waters P.D."/>
            <person name="Webber C."/>
            <person name="Weidman J.R."/>
            <person name="Xie X."/>
            <person name="Zody M.C."/>
            <person name="Baldwin J."/>
            <person name="Abdouelleil A."/>
            <person name="Abdulkadir J."/>
            <person name="Abebe A."/>
            <person name="Abera B."/>
            <person name="Abreu J."/>
            <person name="Acer S.C."/>
            <person name="Aftuck L."/>
            <person name="Alexander A."/>
            <person name="An P."/>
            <person name="Anderson E."/>
            <person name="Anderson S."/>
            <person name="Arachi H."/>
            <person name="Azer M."/>
            <person name="Bachantsang P."/>
            <person name="Barry A."/>
            <person name="Bayul T."/>
            <person name="Berlin A."/>
            <person name="Bessette D."/>
            <person name="Bloom T."/>
            <person name="Bloom T."/>
            <person name="Boguslavskiy L."/>
            <person name="Bonnet C."/>
            <person name="Boukhgalter B."/>
            <person name="Bourzgui I."/>
            <person name="Brown A."/>
            <person name="Cahill P."/>
            <person name="Channer S."/>
            <person name="Cheshatsang Y."/>
            <person name="Chuda L."/>
            <person name="Citroen M."/>
            <person name="Collymore A."/>
            <person name="Cooke P."/>
            <person name="Costello M."/>
            <person name="D'Aco K."/>
            <person name="Daza R."/>
            <person name="De Haan G."/>
            <person name="DeGray S."/>
            <person name="DeMaso C."/>
            <person name="Dhargay N."/>
            <person name="Dooley K."/>
            <person name="Dooley E."/>
            <person name="Doricent M."/>
            <person name="Dorje P."/>
            <person name="Dorjee K."/>
            <person name="Dupes A."/>
            <person name="Elong R."/>
            <person name="Falk J."/>
            <person name="Farina A."/>
            <person name="Faro S."/>
            <person name="Ferguson D."/>
            <person name="Fisher S."/>
            <person name="Foley C.D."/>
            <person name="Franke A."/>
            <person name="Friedrich D."/>
            <person name="Gadbois L."/>
            <person name="Gearin G."/>
            <person name="Gearin C.R."/>
            <person name="Giannoukos G."/>
            <person name="Goode T."/>
            <person name="Graham J."/>
            <person name="Grandbois E."/>
            <person name="Grewal S."/>
            <person name="Gyaltsen K."/>
            <person name="Hafez N."/>
            <person name="Hagos B."/>
            <person name="Hall J."/>
            <person name="Henson C."/>
            <person name="Hollinger A."/>
            <person name="Honan T."/>
            <person name="Huard M.D."/>
            <person name="Hughes L."/>
            <person name="Hurhula B."/>
            <person name="Husby M.E."/>
            <person name="Kamat A."/>
            <person name="Kanga B."/>
            <person name="Kashin S."/>
            <person name="Khazanovich D."/>
            <person name="Kisner P."/>
            <person name="Lance K."/>
            <person name="Lara M."/>
            <person name="Lee W."/>
            <person name="Lennon N."/>
            <person name="Letendre F."/>
            <person name="LeVine R."/>
            <person name="Lipovsky A."/>
            <person name="Liu X."/>
            <person name="Liu J."/>
            <person name="Liu S."/>
            <person name="Lokyitsang T."/>
            <person name="Lokyitsang Y."/>
            <person name="Lubonja R."/>
            <person name="Lui A."/>
            <person name="MacDonald P."/>
            <person name="Magnisalis V."/>
            <person name="Maru K."/>
            <person name="Matthews C."/>
            <person name="McCusker W."/>
            <person name="McDonough S."/>
            <person name="Mehta T."/>
            <person name="Meldrim J."/>
            <person name="Meneus L."/>
            <person name="Mihai O."/>
            <person name="Mihalev A."/>
            <person name="Mihova T."/>
            <person name="Mittelman R."/>
            <person name="Mlenga V."/>
            <person name="Montmayeur A."/>
            <person name="Mulrain L."/>
            <person name="Navidi A."/>
            <person name="Naylor J."/>
            <person name="Negash T."/>
            <person name="Nguyen T."/>
            <person name="Nguyen N."/>
            <person name="Nicol R."/>
            <person name="Norbu C."/>
            <person name="Norbu N."/>
            <person name="Novod N."/>
            <person name="O'Neill B."/>
            <person name="Osman S."/>
            <person name="Markiewicz E."/>
            <person name="Oyono O.L."/>
            <person name="Patti C."/>
            <person name="Phunkhang P."/>
            <person name="Pierre F."/>
            <person name="Priest M."/>
            <person name="Raghuraman S."/>
            <person name="Rege F."/>
            <person name="Reyes R."/>
            <person name="Rise C."/>
            <person name="Rogov P."/>
            <person name="Ross K."/>
            <person name="Ryan E."/>
            <person name="Settipalli S."/>
            <person name="Shea T."/>
            <person name="Sherpa N."/>
            <person name="Shi L."/>
            <person name="Shih D."/>
            <person name="Sparrow T."/>
            <person name="Spaulding J."/>
            <person name="Stalker J."/>
            <person name="Stange-Thomann N."/>
            <person name="Stavropoulos S."/>
            <person name="Stone C."/>
            <person name="Strader C."/>
            <person name="Tesfaye S."/>
            <person name="Thomson T."/>
            <person name="Thoulutsang Y."/>
            <person name="Thoulutsang D."/>
            <person name="Topham K."/>
            <person name="Topping I."/>
            <person name="Tsamla T."/>
            <person name="Vassiliev H."/>
            <person name="Vo A."/>
            <person name="Wangchuk T."/>
            <person name="Wangdi T."/>
            <person name="Weiand M."/>
            <person name="Wilkinson J."/>
            <person name="Wilson A."/>
            <person name="Yadav S."/>
            <person name="Young G."/>
            <person name="Yu Q."/>
            <person name="Zembek L."/>
            <person name="Zhong D."/>
            <person name="Zimmer A."/>
            <person name="Zwirko Z."/>
            <person name="Jaffe D.B."/>
            <person name="Alvarez P."/>
            <person name="Brockman W."/>
            <person name="Butler J."/>
            <person name="Chin C."/>
            <person name="Gnerre S."/>
            <person name="MacCallum I."/>
            <person name="Graves J.A."/>
            <person name="Ponting C.P."/>
            <person name="Breen M."/>
            <person name="Samollow P.B."/>
            <person name="Lander E.S."/>
            <person name="Lindblad-Toh K."/>
        </authorList>
    </citation>
    <scope>NUCLEOTIDE SEQUENCE [LARGE SCALE GENOMIC DNA]</scope>
</reference>
<comment type="catalytic activity">
    <reaction evidence="18">
        <text>tetracosanoate + ATP + CoA = tetracosanoyl-CoA + AMP + diphosphate</text>
        <dbReference type="Rhea" id="RHEA:33639"/>
        <dbReference type="ChEBI" id="CHEBI:30616"/>
        <dbReference type="ChEBI" id="CHEBI:31014"/>
        <dbReference type="ChEBI" id="CHEBI:33019"/>
        <dbReference type="ChEBI" id="CHEBI:57287"/>
        <dbReference type="ChEBI" id="CHEBI:65052"/>
        <dbReference type="ChEBI" id="CHEBI:456215"/>
    </reaction>
    <physiologicalReaction direction="left-to-right" evidence="18">
        <dbReference type="Rhea" id="RHEA:33640"/>
    </physiologicalReaction>
</comment>
<dbReference type="Pfam" id="PF23562">
    <property type="entry name" value="AMP-binding_C_3"/>
    <property type="match status" value="1"/>
</dbReference>
<comment type="catalytic activity">
    <reaction evidence="9">
        <text>(5Z,8Z,11Z,14Z)-eicosatetraenoate + ATP + CoA = (5Z,8Z,11Z,14Z)-eicosatetraenoyl-CoA + AMP + diphosphate</text>
        <dbReference type="Rhea" id="RHEA:19713"/>
        <dbReference type="ChEBI" id="CHEBI:30616"/>
        <dbReference type="ChEBI" id="CHEBI:32395"/>
        <dbReference type="ChEBI" id="CHEBI:33019"/>
        <dbReference type="ChEBI" id="CHEBI:57287"/>
        <dbReference type="ChEBI" id="CHEBI:57368"/>
        <dbReference type="ChEBI" id="CHEBI:456215"/>
        <dbReference type="EC" id="6.2.1.15"/>
    </reaction>
    <physiologicalReaction direction="left-to-right" evidence="9">
        <dbReference type="Rhea" id="RHEA:19714"/>
    </physiologicalReaction>
</comment>
<dbReference type="Pfam" id="PF00501">
    <property type="entry name" value="AMP-binding"/>
    <property type="match status" value="1"/>
</dbReference>
<dbReference type="CDD" id="cd05933">
    <property type="entry name" value="ACSBG_like"/>
    <property type="match status" value="1"/>
</dbReference>
<dbReference type="EC" id="6.2.1.3" evidence="11"/>
<evidence type="ECO:0000256" key="18">
    <source>
        <dbReference type="ARBA" id="ARBA00048666"/>
    </source>
</evidence>
<feature type="domain" description="AMP-dependent synthetase/ligase" evidence="20">
    <location>
        <begin position="49"/>
        <end position="461"/>
    </location>
</feature>
<evidence type="ECO:0000256" key="12">
    <source>
        <dbReference type="ARBA" id="ARBA00035848"/>
    </source>
</evidence>
<comment type="subcellular location">
    <subcellularLocation>
        <location evidence="1">Cytoplasm</location>
    </subcellularLocation>
</comment>
<dbReference type="PANTHER" id="PTHR43272:SF101">
    <property type="entry name" value="ACYL-COA SYNTHETASE BUBBLEGUM FAMILY MEMBER 2-RELATED"/>
    <property type="match status" value="1"/>
</dbReference>
<dbReference type="STRING" id="13616.ENSMODP00000001733"/>
<dbReference type="GO" id="GO:0042759">
    <property type="term" value="P:long-chain fatty acid biosynthetic process"/>
    <property type="evidence" value="ECO:0000318"/>
    <property type="project" value="GO_Central"/>
</dbReference>
<evidence type="ECO:0000256" key="13">
    <source>
        <dbReference type="ARBA" id="ARBA00036043"/>
    </source>
</evidence>
<accession>F7BCH7</accession>
<sequence length="651" mass="72855">RDQERPAEKTKSLNLWTVNRDGEVRLRMENIGSGSERPMTIHKYMLDAVSKYGNYMALGTKKDNKWQMTTYKEYYELCRKAAKSFIKLGLERFHGVGILGFNAAEWLISAVAAIFAGGLAVGIYTTNSAEACLYVLNHCEANVLVVENNFQLQKIFQLPHLKAIIQYRGHVLEKQPYIYTWDEFLAIGQCVVDGALEEIISCQKPNQCCTLIYTSGTTGNPKGVMLSHDNITWSSSTATGSLLLKSPPDQQEIVVSYLPLSHIAAQMMDLWLPMKIGGITYFAQPDALKGTLPITLREVRPTAFLGVPRVWEKMQERMKAVGASAPLLKKKVAQWAKSVGLTTNIKRMNGMRANYPTSYYLAKWMVYSKVRVALGLDRCVQYFSGAAPLTKDTLEFFLSLDIPVCELYGMSESTGPHTINQRNSFNCGKVMSGCKNMLHKKDSDGVGEVCFWGRHVFMGYLDMEEKTMEAIDEWGWLHSGDLGKLDALGFLYITGRIKELIITAGGENIAPVPIEDLVKEKIPIISYAMVVGDKAKFLSMLLTLKCQINLDTGEPEDELTPEVIDFCRKLGSSAKKVSDIVGGRDQLVYAAIDKGIAAVNKEAISNAQKIQKWMLLKKDFSIFGGELGPTTKLKRPMVSKMYEREIRSFYQ</sequence>
<dbReference type="EC" id="6.2.1.15" evidence="10"/>
<keyword evidence="4" id="KW-0547">Nucleotide-binding</keyword>
<evidence type="ECO:0000256" key="2">
    <source>
        <dbReference type="ARBA" id="ARBA00022490"/>
    </source>
</evidence>
<keyword evidence="7" id="KW-0443">Lipid metabolism</keyword>
<evidence type="ECO:0000256" key="8">
    <source>
        <dbReference type="ARBA" id="ARBA00024484"/>
    </source>
</evidence>
<dbReference type="InterPro" id="IPR042099">
    <property type="entry name" value="ANL_N_sf"/>
</dbReference>
<dbReference type="Proteomes" id="UP000002280">
    <property type="component" value="Chromosome 3"/>
</dbReference>
<keyword evidence="6" id="KW-0067">ATP-binding</keyword>
<evidence type="ECO:0000256" key="7">
    <source>
        <dbReference type="ARBA" id="ARBA00023098"/>
    </source>
</evidence>
<keyword evidence="22" id="KW-1185">Reference proteome</keyword>
<keyword evidence="5" id="KW-0276">Fatty acid metabolism</keyword>
<dbReference type="OMA" id="ETCAYVC"/>
<dbReference type="InterPro" id="IPR020845">
    <property type="entry name" value="AMP-binding_CS"/>
</dbReference>
<evidence type="ECO:0000256" key="5">
    <source>
        <dbReference type="ARBA" id="ARBA00022832"/>
    </source>
</evidence>
<keyword evidence="2" id="KW-0963">Cytoplasm</keyword>
<organism evidence="21 22">
    <name type="scientific">Monodelphis domestica</name>
    <name type="common">Gray short-tailed opossum</name>
    <dbReference type="NCBI Taxonomy" id="13616"/>
    <lineage>
        <taxon>Eukaryota</taxon>
        <taxon>Metazoa</taxon>
        <taxon>Chordata</taxon>
        <taxon>Craniata</taxon>
        <taxon>Vertebrata</taxon>
        <taxon>Euteleostomi</taxon>
        <taxon>Mammalia</taxon>
        <taxon>Metatheria</taxon>
        <taxon>Didelphimorphia</taxon>
        <taxon>Didelphidae</taxon>
        <taxon>Monodelphis</taxon>
    </lineage>
</organism>
<dbReference type="InterPro" id="IPR000873">
    <property type="entry name" value="AMP-dep_synth/lig_dom"/>
</dbReference>
<dbReference type="FunCoup" id="F7BCH7">
    <property type="interactions" value="194"/>
</dbReference>